<evidence type="ECO:0000313" key="2">
    <source>
        <dbReference type="Proteomes" id="UP000715441"/>
    </source>
</evidence>
<dbReference type="EMBL" id="JAAXLS010000001">
    <property type="protein sequence ID" value="NKQ51306.1"/>
    <property type="molecule type" value="Genomic_DNA"/>
</dbReference>
<proteinExistence type="predicted"/>
<organism evidence="1 2">
    <name type="scientific">Amycolatopsis acididurans</name>
    <dbReference type="NCBI Taxonomy" id="2724524"/>
    <lineage>
        <taxon>Bacteria</taxon>
        <taxon>Bacillati</taxon>
        <taxon>Actinomycetota</taxon>
        <taxon>Actinomycetes</taxon>
        <taxon>Pseudonocardiales</taxon>
        <taxon>Pseudonocardiaceae</taxon>
        <taxon>Amycolatopsis</taxon>
    </lineage>
</organism>
<gene>
    <name evidence="1" type="ORF">HFP15_00230</name>
</gene>
<name>A0ABX1IV32_9PSEU</name>
<sequence length="170" mass="18547">MSVTAIPTTGRLADLSALAVRDRRAALAALDTLFAHGVPPRGLRGRTTGTFVALDARPPLGRLVRALSRRWMPWRGKVFEPDTGGGHDLLVRPLPELARFQTRIEPGVADPDTDVLVADYAPVRSNPAPLRRIRDELVELAPGQCLGKVFVRAGAGYRFLGYFTLRTPEA</sequence>
<keyword evidence="2" id="KW-1185">Reference proteome</keyword>
<reference evidence="1 2" key="1">
    <citation type="submission" date="2020-04" db="EMBL/GenBank/DDBJ databases">
        <title>Novel species.</title>
        <authorList>
            <person name="Teo W.F.A."/>
            <person name="Lipun K."/>
            <person name="Srisuk N."/>
            <person name="Duangmal K."/>
        </authorList>
    </citation>
    <scope>NUCLEOTIDE SEQUENCE [LARGE SCALE GENOMIC DNA]</scope>
    <source>
        <strain evidence="1 2">K13G38</strain>
    </source>
</reference>
<dbReference type="RefSeq" id="WP_168510098.1">
    <property type="nucleotide sequence ID" value="NZ_JAAXLS010000001.1"/>
</dbReference>
<comment type="caution">
    <text evidence="1">The sequence shown here is derived from an EMBL/GenBank/DDBJ whole genome shotgun (WGS) entry which is preliminary data.</text>
</comment>
<dbReference type="Proteomes" id="UP000715441">
    <property type="component" value="Unassembled WGS sequence"/>
</dbReference>
<accession>A0ABX1IV32</accession>
<protein>
    <submittedName>
        <fullName evidence="1">Uncharacterized protein</fullName>
    </submittedName>
</protein>
<evidence type="ECO:0000313" key="1">
    <source>
        <dbReference type="EMBL" id="NKQ51306.1"/>
    </source>
</evidence>